<dbReference type="Gene3D" id="1.10.3810.10">
    <property type="entry name" value="Biosynthetic peptidoglycan transglycosylase-like"/>
    <property type="match status" value="1"/>
</dbReference>
<dbReference type="InterPro" id="IPR001460">
    <property type="entry name" value="PCN-bd_Tpept"/>
</dbReference>
<dbReference type="SUPFAM" id="SSF56601">
    <property type="entry name" value="beta-lactamase/transpeptidase-like"/>
    <property type="match status" value="1"/>
</dbReference>
<evidence type="ECO:0000256" key="8">
    <source>
        <dbReference type="ARBA" id="ARBA00049902"/>
    </source>
</evidence>
<dbReference type="Gene3D" id="3.40.710.10">
    <property type="entry name" value="DD-peptidase/beta-lactamase superfamily"/>
    <property type="match status" value="1"/>
</dbReference>
<evidence type="ECO:0000256" key="6">
    <source>
        <dbReference type="ARBA" id="ARBA00023268"/>
    </source>
</evidence>
<dbReference type="InterPro" id="IPR012338">
    <property type="entry name" value="Beta-lactam/transpept-like"/>
</dbReference>
<keyword evidence="4 11" id="KW-0808">Transferase</keyword>
<evidence type="ECO:0000256" key="2">
    <source>
        <dbReference type="ARBA" id="ARBA00022670"/>
    </source>
</evidence>
<organism evidence="11 12">
    <name type="scientific">Salininema proteolyticum</name>
    <dbReference type="NCBI Taxonomy" id="1607685"/>
    <lineage>
        <taxon>Bacteria</taxon>
        <taxon>Bacillati</taxon>
        <taxon>Actinomycetota</taxon>
        <taxon>Actinomycetes</taxon>
        <taxon>Glycomycetales</taxon>
        <taxon>Glycomycetaceae</taxon>
        <taxon>Salininema</taxon>
    </lineage>
</organism>
<keyword evidence="6" id="KW-0511">Multifunctional enzyme</keyword>
<dbReference type="PANTHER" id="PTHR32282">
    <property type="entry name" value="BINDING PROTEIN TRANSPEPTIDASE, PUTATIVE-RELATED"/>
    <property type="match status" value="1"/>
</dbReference>
<evidence type="ECO:0000259" key="9">
    <source>
        <dbReference type="Pfam" id="PF00905"/>
    </source>
</evidence>
<comment type="caution">
    <text evidence="11">The sequence shown here is derived from an EMBL/GenBank/DDBJ whole genome shotgun (WGS) entry which is preliminary data.</text>
</comment>
<feature type="domain" description="Penicillin-binding protein transpeptidase" evidence="9">
    <location>
        <begin position="348"/>
        <end position="638"/>
    </location>
</feature>
<evidence type="ECO:0000256" key="1">
    <source>
        <dbReference type="ARBA" id="ARBA00022645"/>
    </source>
</evidence>
<reference evidence="12" key="1">
    <citation type="journal article" date="2019" name="Int. J. Syst. Evol. Microbiol.">
        <title>The Global Catalogue of Microorganisms (GCM) 10K type strain sequencing project: providing services to taxonomists for standard genome sequencing and annotation.</title>
        <authorList>
            <consortium name="The Broad Institute Genomics Platform"/>
            <consortium name="The Broad Institute Genome Sequencing Center for Infectious Disease"/>
            <person name="Wu L."/>
            <person name="Ma J."/>
        </authorList>
    </citation>
    <scope>NUCLEOTIDE SEQUENCE [LARGE SCALE GENOMIC DNA]</scope>
    <source>
        <strain evidence="12">IBRC-M 10908</strain>
    </source>
</reference>
<comment type="catalytic activity">
    <reaction evidence="8">
        <text>[GlcNAc-(1-&gt;4)-Mur2Ac(oyl-L-Ala-gamma-D-Glu-L-Lys-D-Ala-D-Ala)](n)-di-trans,octa-cis-undecaprenyl diphosphate + beta-D-GlcNAc-(1-&gt;4)-Mur2Ac(oyl-L-Ala-gamma-D-Glu-L-Lys-D-Ala-D-Ala)-di-trans,octa-cis-undecaprenyl diphosphate = [GlcNAc-(1-&gt;4)-Mur2Ac(oyl-L-Ala-gamma-D-Glu-L-Lys-D-Ala-D-Ala)](n+1)-di-trans,octa-cis-undecaprenyl diphosphate + di-trans,octa-cis-undecaprenyl diphosphate + H(+)</text>
        <dbReference type="Rhea" id="RHEA:23708"/>
        <dbReference type="Rhea" id="RHEA-COMP:9602"/>
        <dbReference type="Rhea" id="RHEA-COMP:9603"/>
        <dbReference type="ChEBI" id="CHEBI:15378"/>
        <dbReference type="ChEBI" id="CHEBI:58405"/>
        <dbReference type="ChEBI" id="CHEBI:60033"/>
        <dbReference type="ChEBI" id="CHEBI:78435"/>
        <dbReference type="EC" id="2.4.99.28"/>
    </reaction>
</comment>
<evidence type="ECO:0000313" key="11">
    <source>
        <dbReference type="EMBL" id="MFC4336122.1"/>
    </source>
</evidence>
<evidence type="ECO:0000256" key="4">
    <source>
        <dbReference type="ARBA" id="ARBA00022679"/>
    </source>
</evidence>
<evidence type="ECO:0000256" key="3">
    <source>
        <dbReference type="ARBA" id="ARBA00022676"/>
    </source>
</evidence>
<name>A0ABV8U0H0_9ACTN</name>
<comment type="catalytic activity">
    <reaction evidence="7">
        <text>Preferential cleavage: (Ac)2-L-Lys-D-Ala-|-D-Ala. Also transpeptidation of peptidyl-alanyl moieties that are N-acyl substituents of D-alanine.</text>
        <dbReference type="EC" id="3.4.16.4"/>
    </reaction>
</comment>
<keyword evidence="1" id="KW-0121">Carboxypeptidase</keyword>
<sequence>MGPFALMAGVVVALIFAPLAIAVGGVTKVGSETALDLPQDLVLPPAPKASVLYANDGVTPIAEFGDQYRIALSSDEIPDMVKNAVVAVEDERFYEHNGVDPTGVMRAAVTNATSGGVSEGASTITMQYVRQVLAYTATSPEEVAAATDVTPGRKIREMGYALSLEKQMSKDEVLTGYLNTVYFGHGAYGVGAAAKVYFNKGVDDLTTAEAALLAGLIQAPSSYDPISGSTEAALLRREHVLGRMKANDYIDKAEFAESKEEPIELDPQQEDAKGTGAYNSEYGFFVDYFETWWEKQEAFGETPAQRRARLNRGGYEIVSTLDLDMQTAAEEAIAEEFPKKDPMALGTAAVEPGTGKIQVMAINRDFSLDVSKNGPNTGGAGKGSYPNTTNPLLSYGGSHGGSTFKLFTQIAALEQGFDLDYSIYSPHKYKTSEPTDPGPAACGRYWCPSNASESMAGNRNMYDAFGMSVNTYYVQLMERVGGDKAVDVAERMGIKYYNSPDQSLAEDGELKYTLGMTNTTALDEAAAYAVLPADGQYCEPIPVSTVTTGKGDVTEFDSTCEQAIDTEVARAALDTARCTTGMGAATGSCGSWGTADDMYKKVGGPVAGKTGSTDNNVSSWFAGFTPNSAVASFVGNPDVPQDGVPDSKLRSPASVATEVLKTQWAENGKGGFTPPNEHTG</sequence>
<dbReference type="RefSeq" id="WP_380621636.1">
    <property type="nucleotide sequence ID" value="NZ_JBHSDK010000015.1"/>
</dbReference>
<gene>
    <name evidence="11" type="ORF">ACFPET_13005</name>
</gene>
<dbReference type="InterPro" id="IPR001264">
    <property type="entry name" value="Glyco_trans_51"/>
</dbReference>
<dbReference type="EMBL" id="JBHSDK010000015">
    <property type="protein sequence ID" value="MFC4336122.1"/>
    <property type="molecule type" value="Genomic_DNA"/>
</dbReference>
<evidence type="ECO:0000313" key="12">
    <source>
        <dbReference type="Proteomes" id="UP001595823"/>
    </source>
</evidence>
<dbReference type="Pfam" id="PF00905">
    <property type="entry name" value="Transpeptidase"/>
    <property type="match status" value="1"/>
</dbReference>
<keyword evidence="3 11" id="KW-0328">Glycosyltransferase</keyword>
<dbReference type="Proteomes" id="UP001595823">
    <property type="component" value="Unassembled WGS sequence"/>
</dbReference>
<evidence type="ECO:0000256" key="5">
    <source>
        <dbReference type="ARBA" id="ARBA00022801"/>
    </source>
</evidence>
<accession>A0ABV8U0H0</accession>
<dbReference type="EC" id="2.4.-.-" evidence="11"/>
<dbReference type="SUPFAM" id="SSF53955">
    <property type="entry name" value="Lysozyme-like"/>
    <property type="match status" value="1"/>
</dbReference>
<protein>
    <submittedName>
        <fullName evidence="11">Transglycosylase domain-containing protein</fullName>
        <ecNumber evidence="11">2.4.-.-</ecNumber>
    </submittedName>
</protein>
<keyword evidence="5" id="KW-0378">Hydrolase</keyword>
<dbReference type="GO" id="GO:0016757">
    <property type="term" value="F:glycosyltransferase activity"/>
    <property type="evidence" value="ECO:0007669"/>
    <property type="project" value="UniProtKB-KW"/>
</dbReference>
<dbReference type="InterPro" id="IPR036950">
    <property type="entry name" value="PBP_transglycosylase"/>
</dbReference>
<evidence type="ECO:0000256" key="7">
    <source>
        <dbReference type="ARBA" id="ARBA00034000"/>
    </source>
</evidence>
<keyword evidence="12" id="KW-1185">Reference proteome</keyword>
<dbReference type="InterPro" id="IPR050396">
    <property type="entry name" value="Glycosyltr_51/Transpeptidase"/>
</dbReference>
<dbReference type="InterPro" id="IPR023346">
    <property type="entry name" value="Lysozyme-like_dom_sf"/>
</dbReference>
<proteinExistence type="predicted"/>
<dbReference type="PANTHER" id="PTHR32282:SF33">
    <property type="entry name" value="PEPTIDOGLYCAN GLYCOSYLTRANSFERASE"/>
    <property type="match status" value="1"/>
</dbReference>
<dbReference type="Pfam" id="PF00912">
    <property type="entry name" value="Transgly"/>
    <property type="match status" value="1"/>
</dbReference>
<keyword evidence="2" id="KW-0645">Protease</keyword>
<evidence type="ECO:0000259" key="10">
    <source>
        <dbReference type="Pfam" id="PF00912"/>
    </source>
</evidence>
<feature type="domain" description="Glycosyl transferase family 51" evidence="10">
    <location>
        <begin position="60"/>
        <end position="245"/>
    </location>
</feature>